<comment type="caution">
    <text evidence="1">The sequence shown here is derived from an EMBL/GenBank/DDBJ whole genome shotgun (WGS) entry which is preliminary data.</text>
</comment>
<organism evidence="1 2">
    <name type="scientific">Paenibacillus cineris</name>
    <dbReference type="NCBI Taxonomy" id="237530"/>
    <lineage>
        <taxon>Bacteria</taxon>
        <taxon>Bacillati</taxon>
        <taxon>Bacillota</taxon>
        <taxon>Bacilli</taxon>
        <taxon>Bacillales</taxon>
        <taxon>Paenibacillaceae</taxon>
        <taxon>Paenibacillus</taxon>
    </lineage>
</organism>
<reference evidence="1 2" key="1">
    <citation type="submission" date="2021-03" db="EMBL/GenBank/DDBJ databases">
        <title>Antimicrobial resistance genes in bacteria isolated from Japanese honey, and their potential for conferring macrolide and lincosamide resistance in the American foulbrood pathogen Paenibacillus larvae.</title>
        <authorList>
            <person name="Okamoto M."/>
            <person name="Kumagai M."/>
            <person name="Kanamori H."/>
            <person name="Takamatsu D."/>
        </authorList>
    </citation>
    <scope>NUCLEOTIDE SEQUENCE [LARGE SCALE GENOMIC DNA]</scope>
    <source>
        <strain evidence="1 2">J21TS7</strain>
    </source>
</reference>
<sequence length="91" mass="9617">MPDGSSTLDGSFVLGEPGSLTTSAPELSCALSANAADEKATVCRTSIIAKQKESIALPMLRFRFKTLLSSIPETTEIFATVGSSVQYRSTE</sequence>
<protein>
    <submittedName>
        <fullName evidence="1">Uncharacterized protein</fullName>
    </submittedName>
</protein>
<gene>
    <name evidence="1" type="ORF">J21TS7_58060</name>
</gene>
<dbReference type="EMBL" id="BORU01000004">
    <property type="protein sequence ID" value="GIO57488.1"/>
    <property type="molecule type" value="Genomic_DNA"/>
</dbReference>
<name>A0ABQ4LLU7_9BACL</name>
<evidence type="ECO:0000313" key="2">
    <source>
        <dbReference type="Proteomes" id="UP000676601"/>
    </source>
</evidence>
<proteinExistence type="predicted"/>
<accession>A0ABQ4LLU7</accession>
<keyword evidence="2" id="KW-1185">Reference proteome</keyword>
<evidence type="ECO:0000313" key="1">
    <source>
        <dbReference type="EMBL" id="GIO57488.1"/>
    </source>
</evidence>
<dbReference type="Proteomes" id="UP000676601">
    <property type="component" value="Unassembled WGS sequence"/>
</dbReference>